<evidence type="ECO:0000313" key="2">
    <source>
        <dbReference type="EMBL" id="SVE44364.1"/>
    </source>
</evidence>
<feature type="non-terminal residue" evidence="2">
    <location>
        <position position="1"/>
    </location>
</feature>
<dbReference type="EMBL" id="UINC01217667">
    <property type="protein sequence ID" value="SVE44364.1"/>
    <property type="molecule type" value="Genomic_DNA"/>
</dbReference>
<evidence type="ECO:0000256" key="1">
    <source>
        <dbReference type="SAM" id="MobiDB-lite"/>
    </source>
</evidence>
<name>A0A383DJ73_9ZZZZ</name>
<protein>
    <submittedName>
        <fullName evidence="2">Uncharacterized protein</fullName>
    </submittedName>
</protein>
<feature type="compositionally biased region" description="Basic residues" evidence="1">
    <location>
        <begin position="13"/>
        <end position="23"/>
    </location>
</feature>
<feature type="region of interest" description="Disordered" evidence="1">
    <location>
        <begin position="1"/>
        <end position="23"/>
    </location>
</feature>
<gene>
    <name evidence="2" type="ORF">METZ01_LOCUS497218</name>
</gene>
<proteinExistence type="predicted"/>
<feature type="compositionally biased region" description="Basic and acidic residues" evidence="1">
    <location>
        <begin position="1"/>
        <end position="12"/>
    </location>
</feature>
<sequence length="23" mass="2893">ASLADDRREQRLPRVRQRLRYTH</sequence>
<organism evidence="2">
    <name type="scientific">marine metagenome</name>
    <dbReference type="NCBI Taxonomy" id="408172"/>
    <lineage>
        <taxon>unclassified sequences</taxon>
        <taxon>metagenomes</taxon>
        <taxon>ecological metagenomes</taxon>
    </lineage>
</organism>
<reference evidence="2" key="1">
    <citation type="submission" date="2018-05" db="EMBL/GenBank/DDBJ databases">
        <authorList>
            <person name="Lanie J.A."/>
            <person name="Ng W.-L."/>
            <person name="Kazmierczak K.M."/>
            <person name="Andrzejewski T.M."/>
            <person name="Davidsen T.M."/>
            <person name="Wayne K.J."/>
            <person name="Tettelin H."/>
            <person name="Glass J.I."/>
            <person name="Rusch D."/>
            <person name="Podicherti R."/>
            <person name="Tsui H.-C.T."/>
            <person name="Winkler M.E."/>
        </authorList>
    </citation>
    <scope>NUCLEOTIDE SEQUENCE</scope>
</reference>
<dbReference type="AlphaFoldDB" id="A0A383DJ73"/>
<accession>A0A383DJ73</accession>